<keyword evidence="4" id="KW-1185">Reference proteome</keyword>
<feature type="compositionally biased region" description="Polar residues" evidence="1">
    <location>
        <begin position="185"/>
        <end position="196"/>
    </location>
</feature>
<feature type="region of interest" description="Disordered" evidence="1">
    <location>
        <begin position="377"/>
        <end position="471"/>
    </location>
</feature>
<feature type="compositionally biased region" description="Low complexity" evidence="1">
    <location>
        <begin position="217"/>
        <end position="242"/>
    </location>
</feature>
<dbReference type="AlphaFoldDB" id="A0A6A6J574"/>
<keyword evidence="2" id="KW-0472">Membrane</keyword>
<gene>
    <name evidence="3" type="ORF">EI97DRAFT_462922</name>
</gene>
<dbReference type="EMBL" id="ML986548">
    <property type="protein sequence ID" value="KAF2271337.1"/>
    <property type="molecule type" value="Genomic_DNA"/>
</dbReference>
<feature type="region of interest" description="Disordered" evidence="1">
    <location>
        <begin position="148"/>
        <end position="242"/>
    </location>
</feature>
<feature type="transmembrane region" description="Helical" evidence="2">
    <location>
        <begin position="503"/>
        <end position="524"/>
    </location>
</feature>
<dbReference type="GeneID" id="54554496"/>
<feature type="transmembrane region" description="Helical" evidence="2">
    <location>
        <begin position="544"/>
        <end position="565"/>
    </location>
</feature>
<keyword evidence="2" id="KW-1133">Transmembrane helix</keyword>
<accession>A0A6A6J574</accession>
<evidence type="ECO:0000256" key="2">
    <source>
        <dbReference type="SAM" id="Phobius"/>
    </source>
</evidence>
<proteinExistence type="predicted"/>
<dbReference type="RefSeq" id="XP_033648876.1">
    <property type="nucleotide sequence ID" value="XM_033801321.1"/>
</dbReference>
<evidence type="ECO:0000313" key="3">
    <source>
        <dbReference type="EMBL" id="KAF2271337.1"/>
    </source>
</evidence>
<reference evidence="3" key="1">
    <citation type="journal article" date="2020" name="Stud. Mycol.">
        <title>101 Dothideomycetes genomes: a test case for predicting lifestyles and emergence of pathogens.</title>
        <authorList>
            <person name="Haridas S."/>
            <person name="Albert R."/>
            <person name="Binder M."/>
            <person name="Bloem J."/>
            <person name="Labutti K."/>
            <person name="Salamov A."/>
            <person name="Andreopoulos B."/>
            <person name="Baker S."/>
            <person name="Barry K."/>
            <person name="Bills G."/>
            <person name="Bluhm B."/>
            <person name="Cannon C."/>
            <person name="Castanera R."/>
            <person name="Culley D."/>
            <person name="Daum C."/>
            <person name="Ezra D."/>
            <person name="Gonzalez J."/>
            <person name="Henrissat B."/>
            <person name="Kuo A."/>
            <person name="Liang C."/>
            <person name="Lipzen A."/>
            <person name="Lutzoni F."/>
            <person name="Magnuson J."/>
            <person name="Mondo S."/>
            <person name="Nolan M."/>
            <person name="Ohm R."/>
            <person name="Pangilinan J."/>
            <person name="Park H.-J."/>
            <person name="Ramirez L."/>
            <person name="Alfaro M."/>
            <person name="Sun H."/>
            <person name="Tritt A."/>
            <person name="Yoshinaga Y."/>
            <person name="Zwiers L.-H."/>
            <person name="Turgeon B."/>
            <person name="Goodwin S."/>
            <person name="Spatafora J."/>
            <person name="Crous P."/>
            <person name="Grigoriev I."/>
        </authorList>
    </citation>
    <scope>NUCLEOTIDE SEQUENCE</scope>
    <source>
        <strain evidence="3">CBS 379.55</strain>
    </source>
</reference>
<keyword evidence="2" id="KW-0812">Transmembrane</keyword>
<feature type="region of interest" description="Disordered" evidence="1">
    <location>
        <begin position="256"/>
        <end position="280"/>
    </location>
</feature>
<evidence type="ECO:0000313" key="4">
    <source>
        <dbReference type="Proteomes" id="UP000800097"/>
    </source>
</evidence>
<protein>
    <submittedName>
        <fullName evidence="3">Uncharacterized protein</fullName>
    </submittedName>
</protein>
<sequence length="575" mass="62227">MDPPPDEPVSKLNFNLDKLKARLSRKPSSASLSPSQSFNMARRTLAESYDFCDDGTEDLDAGDVKYENQLCMPRPGSSMNIVGTPTGLRTPSQQQQPDIWEKASMSQANSKHDILSSSHHSLDGIHRSVLITDKEDIHRFLRELPLPSNSRSAARRNQDLDTSSQRTAKPLGRSVGGIKDEVDKSTASYQPATSKPGSGGGGELLGRLRRHPNDQASLSPSVLTSSLTDISSPRLPSRASSRASFDYVGKWLDRLDKRTKSRTTSPVPSTPTPPPMSPALTARSISNVDVPKELRLSLGTHAGPEEALSGEKEKGGEVGSPEQDAKSESSLDVLLRAEAKRLGANALTERNVARLEPSWMGGSVLSCVPRNDWDSVEPTVDEEVEMDEAKGDGLKMDGSKMDEAPEMGEKPKVDEQKLDAPKVDEPKMKSNEPKTDEEPTLSDKQKAHENDNNEPNPDGKGNSQLPAQVPKPTPIQTLTLMHPTTVLDQPPLSSIRARPTWNLTGIALIVVHGALLTAAVTYVFRNFGDDVVYEVADGSVTLQAPGLVVGMCGVLVCLHVGWMGVMGGFEDGWVE</sequence>
<feature type="region of interest" description="Disordered" evidence="1">
    <location>
        <begin position="300"/>
        <end position="330"/>
    </location>
</feature>
<name>A0A6A6J574_WESOR</name>
<feature type="compositionally biased region" description="Pro residues" evidence="1">
    <location>
        <begin position="268"/>
        <end position="277"/>
    </location>
</feature>
<dbReference type="Proteomes" id="UP000800097">
    <property type="component" value="Unassembled WGS sequence"/>
</dbReference>
<evidence type="ECO:0000256" key="1">
    <source>
        <dbReference type="SAM" id="MobiDB-lite"/>
    </source>
</evidence>
<organism evidence="3 4">
    <name type="scientific">Westerdykella ornata</name>
    <dbReference type="NCBI Taxonomy" id="318751"/>
    <lineage>
        <taxon>Eukaryota</taxon>
        <taxon>Fungi</taxon>
        <taxon>Dikarya</taxon>
        <taxon>Ascomycota</taxon>
        <taxon>Pezizomycotina</taxon>
        <taxon>Dothideomycetes</taxon>
        <taxon>Pleosporomycetidae</taxon>
        <taxon>Pleosporales</taxon>
        <taxon>Sporormiaceae</taxon>
        <taxon>Westerdykella</taxon>
    </lineage>
</organism>
<feature type="compositionally biased region" description="Basic and acidic residues" evidence="1">
    <location>
        <begin position="387"/>
        <end position="451"/>
    </location>
</feature>